<evidence type="ECO:0000256" key="1">
    <source>
        <dbReference type="ARBA" id="ARBA00004167"/>
    </source>
</evidence>
<evidence type="ECO:0000256" key="3">
    <source>
        <dbReference type="ARBA" id="ARBA00022989"/>
    </source>
</evidence>
<keyword evidence="8" id="KW-1185">Reference proteome</keyword>
<dbReference type="PANTHER" id="PTHR36985">
    <property type="entry name" value="TRANSLOCATION AND ASSEMBLY MODULE SUBUNIT TAMB"/>
    <property type="match status" value="1"/>
</dbReference>
<name>N1WZT0_9FLAO</name>
<keyword evidence="3 5" id="KW-1133">Transmembrane helix</keyword>
<reference evidence="7 8" key="1">
    <citation type="journal article" date="2014" name="Genome Biol. Evol.">
        <title>Extensive gene acquisition in the extremely psychrophilic bacterial species Psychroflexus torquis and the link to sea-ice ecosystem specialism.</title>
        <authorList>
            <person name="Feng S."/>
            <person name="Powell S.M."/>
            <person name="Wilson R."/>
            <person name="Bowman J.P."/>
        </authorList>
    </citation>
    <scope>NUCLEOTIDE SEQUENCE [LARGE SCALE GENOMIC DNA]</scope>
    <source>
        <strain evidence="7 8">ACAM 44</strain>
    </source>
</reference>
<evidence type="ECO:0000313" key="8">
    <source>
        <dbReference type="Proteomes" id="UP000012317"/>
    </source>
</evidence>
<dbReference type="PANTHER" id="PTHR36985:SF1">
    <property type="entry name" value="TRANSLOCATION AND ASSEMBLY MODULE SUBUNIT TAMB"/>
    <property type="match status" value="1"/>
</dbReference>
<evidence type="ECO:0000259" key="6">
    <source>
        <dbReference type="Pfam" id="PF04357"/>
    </source>
</evidence>
<sequence>MWLSKEHLGLVFDIYLMKNIELRVFKKIWNFTKKLFTAIILLLLLLVLIFLIPQIQSYYAKKLTTSFNESYNTNLSIKSLKINYKGNIVLNDLLLRDDYDDTIIYAKTLSTSLINIAGFSDNDIHFSNTEFDHLIFKLKQYKNEDEDEFSKFLEKLIDSTSSSDQPFQFKINRVLAYDGEFIVENENISSSPTFSIQNLDFNLSNFKLYGPKLNLNLRRMSGILKQGIIVEDFSTVFEYTPSQMVFQNLYLETPYSQIKGQLQFNYEREDLKYFFDEVNLKATFNNSTLSSTDLRRFYDGFGYGHQISFNGNANGQLNNLNLESLRLKGLAQTNFFGSLKLINSFGDAPFALEASSVDLTTTYGDLIELLPKDLKPNLPDFFKKLGKTKLLGKIDLSKDKLSTILKVNTEIGEASINLNFDDYQNPNAVKYAGFVDVSGFDLASFFDTNSLGITSFNLNVKGSGFTKESLNTLALGKINSIVVNNYNYKNIELNGNLKAPYFNGSLESLDPNFQFAFEGLLDASGEENIFDFRADINYADLYALNIVKRDTVADFKGNLNVNLKGNSIDELKGQLKFNSFEYKNQLDSFQFEELTVVSSFQQNQQTITIDSPDVISGKLVGDFKLTKLPELFSEAIENLYFRSEEDPSKNYQYIDFDIDIYNKIVEVFFPDIEVSANTFIRGSIDASENDFSLNFRSPLIGVYDNTFENINIQIDTNNPLYNSYVEIENILTSYYDINDFNMINVNLKDTLFVRTEFKGGQFQKDNYNLSIYQTLDSENKSTFGFKRSSIVFNDNLWFINKKSNTKNKVEIERGFKNFNIDSISFSSGKQAMLLNGILKDSTFKDLNLKFEDVELADIIPKQDSITFEGTVDGSLDIYQKDNIYSPNLNLVIDKFKFNSIPYGQFLLKANGNKDLSSFDIVSELQLQNESLFKAEGSIFTEENNQYFDVDLNFNKLDLQSFNVFGEDVISNIRGLASGEIDVSGKIQNPFFNGELRLHKAGMKVPYLNVDFNFDANSKIRFDNKAFIFDNIGLTDVKYKTKGVLSGKITNREFKNWNLDLNISSDNLVVLDTDFKEGNLYYGTAFIDGNASIKGPLDEIEINVQAKTQKNTVFKIPLDDSESLGDNSFIYFLSLEDKLSKEAGREIQLKEVKGLSLTFDLDITRDAEVEIVVDPTNGSSLKGRGAGTLLIEINTNGKFKMYGDFVAYEGEYNFKYSGLVQKRFEVVPGSNLTWNGDPVRANIDVQAKYVTEANPAILLENPTVNREIPVEVIINLGGQIVQPNIEFSLNYPNLSSVVKSELEYRVQGRENTELQALSLITQGTFYSQAGLGQNAITGNLIERASGIVDDIISEDDNKFKLGLNYQQNDRSLTQNNLADRVGLSLRTKISDRVLISGRFGVPVGGVSESVVFGDAEINFLLNETGSLRANVFNRESDIQFIGEELGYTQGIELSYTVDFDTFKELINKILNEDYEKRKKSKTIIEDSEAIELPSYIKFPSNRPSN</sequence>
<dbReference type="eggNOG" id="COG2911">
    <property type="taxonomic scope" value="Bacteria"/>
</dbReference>
<feature type="domain" description="Translocation and assembly module TamB C-terminal" evidence="6">
    <location>
        <begin position="1037"/>
        <end position="1458"/>
    </location>
</feature>
<dbReference type="STRING" id="1189619.pgond44_06030"/>
<gene>
    <name evidence="7" type="ORF">pgond44_06030</name>
</gene>
<accession>N1WZT0</accession>
<dbReference type="Pfam" id="PF04357">
    <property type="entry name" value="TamB"/>
    <property type="match status" value="1"/>
</dbReference>
<protein>
    <recommendedName>
        <fullName evidence="6">Translocation and assembly module TamB C-terminal domain-containing protein</fullName>
    </recommendedName>
</protein>
<keyword evidence="4 5" id="KW-0472">Membrane</keyword>
<dbReference type="GO" id="GO:0005886">
    <property type="term" value="C:plasma membrane"/>
    <property type="evidence" value="ECO:0007669"/>
    <property type="project" value="InterPro"/>
</dbReference>
<dbReference type="Proteomes" id="UP000012317">
    <property type="component" value="Unassembled WGS sequence"/>
</dbReference>
<comment type="caution">
    <text evidence="7">The sequence shown here is derived from an EMBL/GenBank/DDBJ whole genome shotgun (WGS) entry which is preliminary data.</text>
</comment>
<evidence type="ECO:0000256" key="4">
    <source>
        <dbReference type="ARBA" id="ARBA00023136"/>
    </source>
</evidence>
<dbReference type="EMBL" id="APLF01000005">
    <property type="protein sequence ID" value="EMY81388.1"/>
    <property type="molecule type" value="Genomic_DNA"/>
</dbReference>
<evidence type="ECO:0000256" key="2">
    <source>
        <dbReference type="ARBA" id="ARBA00022692"/>
    </source>
</evidence>
<dbReference type="GO" id="GO:0009306">
    <property type="term" value="P:protein secretion"/>
    <property type="evidence" value="ECO:0007669"/>
    <property type="project" value="InterPro"/>
</dbReference>
<dbReference type="InterPro" id="IPR007452">
    <property type="entry name" value="TamB_C"/>
</dbReference>
<feature type="transmembrane region" description="Helical" evidence="5">
    <location>
        <begin position="35"/>
        <end position="55"/>
    </location>
</feature>
<organism evidence="7 8">
    <name type="scientific">Psychroflexus gondwanensis ACAM 44</name>
    <dbReference type="NCBI Taxonomy" id="1189619"/>
    <lineage>
        <taxon>Bacteria</taxon>
        <taxon>Pseudomonadati</taxon>
        <taxon>Bacteroidota</taxon>
        <taxon>Flavobacteriia</taxon>
        <taxon>Flavobacteriales</taxon>
        <taxon>Flavobacteriaceae</taxon>
        <taxon>Psychroflexus</taxon>
    </lineage>
</organism>
<dbReference type="PATRIC" id="fig|1189619.4.peg.1246"/>
<evidence type="ECO:0000256" key="5">
    <source>
        <dbReference type="SAM" id="Phobius"/>
    </source>
</evidence>
<keyword evidence="2 5" id="KW-0812">Transmembrane</keyword>
<evidence type="ECO:0000313" key="7">
    <source>
        <dbReference type="EMBL" id="EMY81388.1"/>
    </source>
</evidence>
<comment type="subcellular location">
    <subcellularLocation>
        <location evidence="1">Membrane</location>
        <topology evidence="1">Single-pass membrane protein</topology>
    </subcellularLocation>
</comment>
<proteinExistence type="predicted"/>